<dbReference type="OrthoDB" id="10249147at2759"/>
<keyword evidence="3" id="KW-1185">Reference proteome</keyword>
<evidence type="ECO:0000313" key="1">
    <source>
        <dbReference type="EMBL" id="CEO98698.1"/>
    </source>
</evidence>
<dbReference type="OMA" id="MIMATKI"/>
<evidence type="ECO:0000313" key="2">
    <source>
        <dbReference type="EMBL" id="SPR00836.1"/>
    </source>
</evidence>
<dbReference type="SUPFAM" id="SSF109604">
    <property type="entry name" value="HD-domain/PDEase-like"/>
    <property type="match status" value="1"/>
</dbReference>
<dbReference type="AlphaFoldDB" id="A0A0G4ITQ4"/>
<reference evidence="2 4" key="2">
    <citation type="submission" date="2018-03" db="EMBL/GenBank/DDBJ databases">
        <authorList>
            <person name="Fogelqvist J."/>
        </authorList>
    </citation>
    <scope>NUCLEOTIDE SEQUENCE [LARGE SCALE GENOMIC DNA]</scope>
</reference>
<dbReference type="EMBL" id="CDSF01000086">
    <property type="protein sequence ID" value="CEO98698.1"/>
    <property type="molecule type" value="Genomic_DNA"/>
</dbReference>
<sequence length="215" mass="24411">MSCPAPDFEGAYRLVHGQLLALPPTLSYHSIHHTFQDVLPCCIQLAQEEGLTPERTLLVKTAALFHDTGFLDQYDKNEPFGVERARKYLPQFGYSPQQIDEIAKIIMVTECIGPGHQDPGDDICCRIMCDADMYSIGSDCYFHRAEGLRLEIMRVKKKVLPARDWHIRNLDMVKNHHFFTESAERILGPVKRQNIAEIGALLSREPQTTTTTAKQ</sequence>
<evidence type="ECO:0000313" key="4">
    <source>
        <dbReference type="Proteomes" id="UP000290189"/>
    </source>
</evidence>
<geneLocation type="mitochondrion" evidence="2"/>
<evidence type="ECO:0000313" key="3">
    <source>
        <dbReference type="Proteomes" id="UP000039324"/>
    </source>
</evidence>
<organism evidence="1 3">
    <name type="scientific">Plasmodiophora brassicae</name>
    <name type="common">Clubroot disease agent</name>
    <dbReference type="NCBI Taxonomy" id="37360"/>
    <lineage>
        <taxon>Eukaryota</taxon>
        <taxon>Sar</taxon>
        <taxon>Rhizaria</taxon>
        <taxon>Endomyxa</taxon>
        <taxon>Phytomyxea</taxon>
        <taxon>Plasmodiophorida</taxon>
        <taxon>Plasmodiophoridae</taxon>
        <taxon>Plasmodiophora</taxon>
    </lineage>
</organism>
<accession>A0A0G4ITQ4</accession>
<proteinExistence type="predicted"/>
<dbReference type="EMBL" id="OVEO01000015">
    <property type="protein sequence ID" value="SPR00836.1"/>
    <property type="molecule type" value="Genomic_DNA"/>
</dbReference>
<evidence type="ECO:0008006" key="5">
    <source>
        <dbReference type="Google" id="ProtNLM"/>
    </source>
</evidence>
<protein>
    <recommendedName>
        <fullName evidence="5">HD domain-containing protein</fullName>
    </recommendedName>
</protein>
<keyword evidence="2" id="KW-0496">Mitochondrion</keyword>
<gene>
    <name evidence="1" type="ORF">PBRA_006813</name>
    <name evidence="2" type="ORF">PLBR_LOCUS8051</name>
</gene>
<dbReference type="CDD" id="cd00077">
    <property type="entry name" value="HDc"/>
    <property type="match status" value="1"/>
</dbReference>
<dbReference type="Gene3D" id="1.10.3210.10">
    <property type="entry name" value="Hypothetical protein af1432"/>
    <property type="match status" value="1"/>
</dbReference>
<dbReference type="Proteomes" id="UP000290189">
    <property type="component" value="Unassembled WGS sequence"/>
</dbReference>
<dbReference type="Proteomes" id="UP000039324">
    <property type="component" value="Unassembled WGS sequence"/>
</dbReference>
<reference evidence="1 3" key="1">
    <citation type="submission" date="2015-02" db="EMBL/GenBank/DDBJ databases">
        <authorList>
            <person name="Chooi Y.-H."/>
        </authorList>
    </citation>
    <scope>NUCLEOTIDE SEQUENCE [LARGE SCALE GENOMIC DNA]</scope>
    <source>
        <strain evidence="1">E3</strain>
    </source>
</reference>
<dbReference type="InterPro" id="IPR003607">
    <property type="entry name" value="HD/PDEase_dom"/>
</dbReference>
<name>A0A0G4ITQ4_PLABS</name>